<dbReference type="Gene3D" id="3.20.20.80">
    <property type="entry name" value="Glycosidases"/>
    <property type="match status" value="1"/>
</dbReference>
<dbReference type="SMART" id="SM00642">
    <property type="entry name" value="Aamy"/>
    <property type="match status" value="1"/>
</dbReference>
<evidence type="ECO:0000259" key="3">
    <source>
        <dbReference type="SMART" id="SM00642"/>
    </source>
</evidence>
<dbReference type="PANTHER" id="PTHR10357:SF210">
    <property type="entry name" value="MALTODEXTRIN GLUCOSIDASE"/>
    <property type="match status" value="1"/>
</dbReference>
<protein>
    <submittedName>
        <fullName evidence="4">Neopullulanase 2</fullName>
        <ecNumber evidence="4">3.2.1.135</ecNumber>
    </submittedName>
</protein>
<dbReference type="InterPro" id="IPR017853">
    <property type="entry name" value="GH"/>
</dbReference>
<gene>
    <name evidence="4" type="primary">tvaII_5</name>
    <name evidence="4" type="ORF">SDC9_74502</name>
</gene>
<dbReference type="InterPro" id="IPR013780">
    <property type="entry name" value="Glyco_hydro_b"/>
</dbReference>
<dbReference type="Pfam" id="PF00128">
    <property type="entry name" value="Alpha-amylase"/>
    <property type="match status" value="1"/>
</dbReference>
<accession>A0A644YHD0</accession>
<dbReference type="Gene3D" id="2.60.40.1180">
    <property type="entry name" value="Golgi alpha-mannosidase II"/>
    <property type="match status" value="1"/>
</dbReference>
<reference evidence="4" key="1">
    <citation type="submission" date="2019-08" db="EMBL/GenBank/DDBJ databases">
        <authorList>
            <person name="Kucharzyk K."/>
            <person name="Murdoch R.W."/>
            <person name="Higgins S."/>
            <person name="Loffler F."/>
        </authorList>
    </citation>
    <scope>NUCLEOTIDE SEQUENCE</scope>
</reference>
<organism evidence="4">
    <name type="scientific">bioreactor metagenome</name>
    <dbReference type="NCBI Taxonomy" id="1076179"/>
    <lineage>
        <taxon>unclassified sequences</taxon>
        <taxon>metagenomes</taxon>
        <taxon>ecological metagenomes</taxon>
    </lineage>
</organism>
<dbReference type="PANTHER" id="PTHR10357">
    <property type="entry name" value="ALPHA-AMYLASE FAMILY MEMBER"/>
    <property type="match status" value="1"/>
</dbReference>
<keyword evidence="2 4" id="KW-0326">Glycosidase</keyword>
<evidence type="ECO:0000256" key="2">
    <source>
        <dbReference type="ARBA" id="ARBA00023295"/>
    </source>
</evidence>
<keyword evidence="1 4" id="KW-0378">Hydrolase</keyword>
<dbReference type="GO" id="GO:0031216">
    <property type="term" value="F:neopullulanase activity"/>
    <property type="evidence" value="ECO:0007669"/>
    <property type="project" value="UniProtKB-EC"/>
</dbReference>
<name>A0A644YHD0_9ZZZZ</name>
<dbReference type="InterPro" id="IPR006047">
    <property type="entry name" value="GH13_cat_dom"/>
</dbReference>
<proteinExistence type="predicted"/>
<dbReference type="GO" id="GO:0005975">
    <property type="term" value="P:carbohydrate metabolic process"/>
    <property type="evidence" value="ECO:0007669"/>
    <property type="project" value="InterPro"/>
</dbReference>
<dbReference type="InterPro" id="IPR045857">
    <property type="entry name" value="O16G_dom_2"/>
</dbReference>
<evidence type="ECO:0000256" key="1">
    <source>
        <dbReference type="ARBA" id="ARBA00022801"/>
    </source>
</evidence>
<comment type="caution">
    <text evidence="4">The sequence shown here is derived from an EMBL/GenBank/DDBJ whole genome shotgun (WGS) entry which is preliminary data.</text>
</comment>
<feature type="domain" description="Glycosyl hydrolase family 13 catalytic" evidence="3">
    <location>
        <begin position="1"/>
        <end position="329"/>
    </location>
</feature>
<evidence type="ECO:0000313" key="4">
    <source>
        <dbReference type="EMBL" id="MPM27985.1"/>
    </source>
</evidence>
<dbReference type="AlphaFoldDB" id="A0A644YHD0"/>
<dbReference type="EMBL" id="VSSQ01005133">
    <property type="protein sequence ID" value="MPM27985.1"/>
    <property type="molecule type" value="Genomic_DNA"/>
</dbReference>
<dbReference type="SUPFAM" id="SSF51011">
    <property type="entry name" value="Glycosyl hydrolase domain"/>
    <property type="match status" value="1"/>
</dbReference>
<dbReference type="EC" id="3.2.1.135" evidence="4"/>
<dbReference type="SUPFAM" id="SSF51445">
    <property type="entry name" value="(Trans)glycosidases"/>
    <property type="match status" value="1"/>
</dbReference>
<sequence>MLKLIKECHKREIKVILDGVFNHMGVNSFAFQDLLKNQEKSPYKDWFIVKSFNDSVKGTVFDYEGWFGVKSLPEFKEDANGIVKGPRDYIFAATQRWMNPKGEGIENGIDGWRLDVAFCVGHKFWKDWRNHVKSINPEAYLTAEIVQPPQEVLPYLSGDEFDGEMSYNFAFACAEFFFDPKGKNISPTEFDQKLRELREIYPGGIPYVVQNLFGSHDSNRLGSYILNRGIGKYRNWGEYFNLSQASSNKNYNTSKPGKEEIRLQKLFILFQMTNVGAPMVYYGDEVGMWGANDPDCRKPMIWDDIQYEDSDVSINSDLFDFYKKAISIRRNNVSLNIGDFQTLITNDSENLYAFMRSSAKQKIVVVINNSDSDKVIQLPIKGKFKQIPLFDNIIIKENMITIGAKEGAILELTN</sequence>
<dbReference type="Gene3D" id="3.90.400.10">
    <property type="entry name" value="Oligo-1,6-glucosidase, Domain 2"/>
    <property type="match status" value="1"/>
</dbReference>